<proteinExistence type="predicted"/>
<comment type="caution">
    <text evidence="1">The sequence shown here is derived from an EMBL/GenBank/DDBJ whole genome shotgun (WGS) entry which is preliminary data.</text>
</comment>
<dbReference type="EMBL" id="LXQA010263872">
    <property type="protein sequence ID" value="MCI39126.1"/>
    <property type="molecule type" value="Genomic_DNA"/>
</dbReference>
<protein>
    <submittedName>
        <fullName evidence="1">Uncharacterized protein</fullName>
    </submittedName>
</protein>
<evidence type="ECO:0000313" key="2">
    <source>
        <dbReference type="Proteomes" id="UP000265520"/>
    </source>
</evidence>
<feature type="non-terminal residue" evidence="1">
    <location>
        <position position="1"/>
    </location>
</feature>
<dbReference type="Proteomes" id="UP000265520">
    <property type="component" value="Unassembled WGS sequence"/>
</dbReference>
<organism evidence="1 2">
    <name type="scientific">Trifolium medium</name>
    <dbReference type="NCBI Taxonomy" id="97028"/>
    <lineage>
        <taxon>Eukaryota</taxon>
        <taxon>Viridiplantae</taxon>
        <taxon>Streptophyta</taxon>
        <taxon>Embryophyta</taxon>
        <taxon>Tracheophyta</taxon>
        <taxon>Spermatophyta</taxon>
        <taxon>Magnoliopsida</taxon>
        <taxon>eudicotyledons</taxon>
        <taxon>Gunneridae</taxon>
        <taxon>Pentapetalae</taxon>
        <taxon>rosids</taxon>
        <taxon>fabids</taxon>
        <taxon>Fabales</taxon>
        <taxon>Fabaceae</taxon>
        <taxon>Papilionoideae</taxon>
        <taxon>50 kb inversion clade</taxon>
        <taxon>NPAAA clade</taxon>
        <taxon>Hologalegina</taxon>
        <taxon>IRL clade</taxon>
        <taxon>Trifolieae</taxon>
        <taxon>Trifolium</taxon>
    </lineage>
</organism>
<sequence>EFRNFQSEVENKCWVETFKANWRASVEFRTFQSEVENKCWVETFKARWKPVLGCKTFKTKWRTSIKFQNFQNEVANKIKKWIDLLWKRLDKTTLRNRPSVETAG</sequence>
<reference evidence="1 2" key="1">
    <citation type="journal article" date="2018" name="Front. Plant Sci.">
        <title>Red Clover (Trifolium pratense) and Zigzag Clover (T. medium) - A Picture of Genomic Similarities and Differences.</title>
        <authorList>
            <person name="Dluhosova J."/>
            <person name="Istvanek J."/>
            <person name="Nedelnik J."/>
            <person name="Repkova J."/>
        </authorList>
    </citation>
    <scope>NUCLEOTIDE SEQUENCE [LARGE SCALE GENOMIC DNA]</scope>
    <source>
        <strain evidence="2">cv. 10/8</strain>
        <tissue evidence="1">Leaf</tissue>
    </source>
</reference>
<name>A0A392RU75_9FABA</name>
<dbReference type="AlphaFoldDB" id="A0A392RU75"/>
<accession>A0A392RU75</accession>
<evidence type="ECO:0000313" key="1">
    <source>
        <dbReference type="EMBL" id="MCI39126.1"/>
    </source>
</evidence>
<keyword evidence="2" id="KW-1185">Reference proteome</keyword>